<evidence type="ECO:0000256" key="1">
    <source>
        <dbReference type="ARBA" id="ARBA00010876"/>
    </source>
</evidence>
<keyword evidence="5" id="KW-1185">Reference proteome</keyword>
<feature type="domain" description="Pseudouridine synthase RsuA/RluA-like" evidence="3">
    <location>
        <begin position="31"/>
        <end position="184"/>
    </location>
</feature>
<dbReference type="InterPro" id="IPR020103">
    <property type="entry name" value="PsdUridine_synth_cat_dom_sf"/>
</dbReference>
<protein>
    <submittedName>
        <fullName evidence="4">tRNA pseudouridine synthase C</fullName>
        <ecNumber evidence="4">5.4.99.26</ecNumber>
    </submittedName>
</protein>
<keyword evidence="2 4" id="KW-0413">Isomerase</keyword>
<dbReference type="CDD" id="cd02869">
    <property type="entry name" value="PseudoU_synth_RluA_like"/>
    <property type="match status" value="1"/>
</dbReference>
<dbReference type="GO" id="GO:0006396">
    <property type="term" value="P:RNA processing"/>
    <property type="evidence" value="ECO:0007669"/>
    <property type="project" value="UniProtKB-ARBA"/>
</dbReference>
<reference evidence="4 5" key="1">
    <citation type="submission" date="2019-02" db="EMBL/GenBank/DDBJ databases">
        <title>Deep-cultivation of Planctomycetes and their phenomic and genomic characterization uncovers novel biology.</title>
        <authorList>
            <person name="Wiegand S."/>
            <person name="Jogler M."/>
            <person name="Boedeker C."/>
            <person name="Pinto D."/>
            <person name="Vollmers J."/>
            <person name="Rivas-Marin E."/>
            <person name="Kohn T."/>
            <person name="Peeters S.H."/>
            <person name="Heuer A."/>
            <person name="Rast P."/>
            <person name="Oberbeckmann S."/>
            <person name="Bunk B."/>
            <person name="Jeske O."/>
            <person name="Meyerdierks A."/>
            <person name="Storesund J.E."/>
            <person name="Kallscheuer N."/>
            <person name="Luecker S."/>
            <person name="Lage O.M."/>
            <person name="Pohl T."/>
            <person name="Merkel B.J."/>
            <person name="Hornburger P."/>
            <person name="Mueller R.-W."/>
            <person name="Bruemmer F."/>
            <person name="Labrenz M."/>
            <person name="Spormann A.M."/>
            <person name="Op den Camp H."/>
            <person name="Overmann J."/>
            <person name="Amann R."/>
            <person name="Jetten M.S.M."/>
            <person name="Mascher T."/>
            <person name="Medema M.H."/>
            <person name="Devos D.P."/>
            <person name="Kaster A.-K."/>
            <person name="Ovreas L."/>
            <person name="Rohde M."/>
            <person name="Galperin M.Y."/>
            <person name="Jogler C."/>
        </authorList>
    </citation>
    <scope>NUCLEOTIDE SEQUENCE [LARGE SCALE GENOMIC DNA]</scope>
    <source>
        <strain evidence="4 5">Pan216</strain>
    </source>
</reference>
<evidence type="ECO:0000256" key="2">
    <source>
        <dbReference type="ARBA" id="ARBA00023235"/>
    </source>
</evidence>
<dbReference type="GO" id="GO:0001522">
    <property type="term" value="P:pseudouridine synthesis"/>
    <property type="evidence" value="ECO:0007669"/>
    <property type="project" value="InterPro"/>
</dbReference>
<accession>A0A518BBM7</accession>
<dbReference type="RefSeq" id="WP_419192979.1">
    <property type="nucleotide sequence ID" value="NZ_CP036279.1"/>
</dbReference>
<dbReference type="InterPro" id="IPR050188">
    <property type="entry name" value="RluA_PseudoU_synthase"/>
</dbReference>
<gene>
    <name evidence="4" type="primary">truC</name>
    <name evidence="4" type="ORF">Pan216_52860</name>
</gene>
<dbReference type="EMBL" id="CP036279">
    <property type="protein sequence ID" value="QDU64396.1"/>
    <property type="molecule type" value="Genomic_DNA"/>
</dbReference>
<comment type="similarity">
    <text evidence="1">Belongs to the pseudouridine synthase RluA family.</text>
</comment>
<organism evidence="4 5">
    <name type="scientific">Kolteria novifilia</name>
    <dbReference type="NCBI Taxonomy" id="2527975"/>
    <lineage>
        <taxon>Bacteria</taxon>
        <taxon>Pseudomonadati</taxon>
        <taxon>Planctomycetota</taxon>
        <taxon>Planctomycetia</taxon>
        <taxon>Kolteriales</taxon>
        <taxon>Kolteriaceae</taxon>
        <taxon>Kolteria</taxon>
    </lineage>
</organism>
<dbReference type="KEGG" id="knv:Pan216_52860"/>
<proteinExistence type="inferred from homology"/>
<dbReference type="SUPFAM" id="SSF55120">
    <property type="entry name" value="Pseudouridine synthase"/>
    <property type="match status" value="1"/>
</dbReference>
<evidence type="ECO:0000313" key="5">
    <source>
        <dbReference type="Proteomes" id="UP000317093"/>
    </source>
</evidence>
<dbReference type="PANTHER" id="PTHR21600:SF83">
    <property type="entry name" value="PSEUDOURIDYLATE SYNTHASE RPUSD4, MITOCHONDRIAL"/>
    <property type="match status" value="1"/>
</dbReference>
<evidence type="ECO:0000259" key="3">
    <source>
        <dbReference type="Pfam" id="PF00849"/>
    </source>
</evidence>
<dbReference type="GO" id="GO:0003723">
    <property type="term" value="F:RNA binding"/>
    <property type="evidence" value="ECO:0007669"/>
    <property type="project" value="InterPro"/>
</dbReference>
<evidence type="ECO:0000313" key="4">
    <source>
        <dbReference type="EMBL" id="QDU64396.1"/>
    </source>
</evidence>
<dbReference type="InterPro" id="IPR006145">
    <property type="entry name" value="PsdUridine_synth_RsuA/RluA"/>
</dbReference>
<dbReference type="PANTHER" id="PTHR21600">
    <property type="entry name" value="MITOCHONDRIAL RNA PSEUDOURIDINE SYNTHASE"/>
    <property type="match status" value="1"/>
</dbReference>
<dbReference type="EC" id="5.4.99.26" evidence="4"/>
<dbReference type="Pfam" id="PF00849">
    <property type="entry name" value="PseudoU_synth_2"/>
    <property type="match status" value="1"/>
</dbReference>
<sequence>MIETDPTAGEPSHPLHRPTPLEILLDDAPCLVVNKPSRLLIQGHPGISDTMVLRVKAYLREKYQKTGNVYLGVPHRLDRAVSGVLLFSRNSKGATRLAQQFEHRQVEKVYWAIIPEEPDPPEGRLVHVIEKVPDRAMARAAEAGAKGAKEAILDYRLLGRVSSGWLLELRPRTGRYHQIRIQLSLRGWPIIGDGDYGSEIPFGVGIPWESADLRDNRDGPIALHGRRLTFLHPVRYEPVSATAPVPSYWPAETESFAQMDCGSR</sequence>
<name>A0A518BBM7_9BACT</name>
<dbReference type="AlphaFoldDB" id="A0A518BBM7"/>
<dbReference type="Gene3D" id="3.30.2350.10">
    <property type="entry name" value="Pseudouridine synthase"/>
    <property type="match status" value="1"/>
</dbReference>
<dbReference type="Proteomes" id="UP000317093">
    <property type="component" value="Chromosome"/>
</dbReference>
<dbReference type="GO" id="GO:0160149">
    <property type="term" value="F:tRNA pseudouridine(65) synthase activity"/>
    <property type="evidence" value="ECO:0007669"/>
    <property type="project" value="UniProtKB-EC"/>
</dbReference>